<dbReference type="EnsemblMetazoa" id="XM_022817126">
    <property type="protein sequence ID" value="XP_022672861"/>
    <property type="gene ID" value="LOC111255304"/>
</dbReference>
<dbReference type="PANTHER" id="PTHR46306">
    <property type="entry name" value="BTB/POZ DOMAIN-CONTAINING PROTEIN 9"/>
    <property type="match status" value="1"/>
</dbReference>
<dbReference type="OrthoDB" id="6408997at2759"/>
<dbReference type="InterPro" id="IPR008979">
    <property type="entry name" value="Galactose-bd-like_sf"/>
</dbReference>
<organism evidence="3 4">
    <name type="scientific">Varroa destructor</name>
    <name type="common">Honeybee mite</name>
    <dbReference type="NCBI Taxonomy" id="109461"/>
    <lineage>
        <taxon>Eukaryota</taxon>
        <taxon>Metazoa</taxon>
        <taxon>Ecdysozoa</taxon>
        <taxon>Arthropoda</taxon>
        <taxon>Chelicerata</taxon>
        <taxon>Arachnida</taxon>
        <taxon>Acari</taxon>
        <taxon>Parasitiformes</taxon>
        <taxon>Mesostigmata</taxon>
        <taxon>Gamasina</taxon>
        <taxon>Dermanyssoidea</taxon>
        <taxon>Varroidae</taxon>
        <taxon>Varroa</taxon>
    </lineage>
</organism>
<dbReference type="InterPro" id="IPR011705">
    <property type="entry name" value="BACK"/>
</dbReference>
<feature type="domain" description="BTB" evidence="2">
    <location>
        <begin position="33"/>
        <end position="100"/>
    </location>
</feature>
<dbReference type="CDD" id="cd14822">
    <property type="entry name" value="BACK_BTBD9"/>
    <property type="match status" value="1"/>
</dbReference>
<name>A0A7M7KW05_VARDE</name>
<dbReference type="GO" id="GO:0008344">
    <property type="term" value="P:adult locomotory behavior"/>
    <property type="evidence" value="ECO:0007669"/>
    <property type="project" value="TreeGrafter"/>
</dbReference>
<dbReference type="PANTHER" id="PTHR46306:SF1">
    <property type="entry name" value="BTB_POZ DOMAIN-CONTAINING PROTEIN 9"/>
    <property type="match status" value="1"/>
</dbReference>
<dbReference type="InParanoid" id="A0A7M7KW05"/>
<dbReference type="AlphaFoldDB" id="A0A7M7KW05"/>
<dbReference type="RefSeq" id="XP_022672858.1">
    <property type="nucleotide sequence ID" value="XM_022817123.1"/>
</dbReference>
<dbReference type="OMA" id="LCMINHI"/>
<dbReference type="FunFam" id="2.60.120.260:FF:000051">
    <property type="entry name" value="BTB/POZ domain-containing protein 9"/>
    <property type="match status" value="1"/>
</dbReference>
<dbReference type="KEGG" id="vde:111255304"/>
<dbReference type="GO" id="GO:0005737">
    <property type="term" value="C:cytoplasm"/>
    <property type="evidence" value="ECO:0007669"/>
    <property type="project" value="TreeGrafter"/>
</dbReference>
<dbReference type="InterPro" id="IPR000210">
    <property type="entry name" value="BTB/POZ_dom"/>
</dbReference>
<dbReference type="Gene3D" id="1.25.40.420">
    <property type="match status" value="1"/>
</dbReference>
<dbReference type="GO" id="GO:0050804">
    <property type="term" value="P:modulation of chemical synaptic transmission"/>
    <property type="evidence" value="ECO:0007669"/>
    <property type="project" value="TreeGrafter"/>
</dbReference>
<dbReference type="Pfam" id="PF00651">
    <property type="entry name" value="BTB"/>
    <property type="match status" value="1"/>
</dbReference>
<dbReference type="EnsemblMetazoa" id="XM_022817124">
    <property type="protein sequence ID" value="XP_022672859"/>
    <property type="gene ID" value="LOC111255304"/>
</dbReference>
<dbReference type="InterPro" id="IPR000421">
    <property type="entry name" value="FA58C"/>
</dbReference>
<dbReference type="EnsemblMetazoa" id="XM_022817119">
    <property type="protein sequence ID" value="XP_022672854"/>
    <property type="gene ID" value="LOC111255304"/>
</dbReference>
<protein>
    <recommendedName>
        <fullName evidence="1">BTB/POZ domain-containing protein 9</fullName>
    </recommendedName>
</protein>
<dbReference type="Gene3D" id="3.30.710.10">
    <property type="entry name" value="Potassium Channel Kv1.1, Chain A"/>
    <property type="match status" value="1"/>
</dbReference>
<dbReference type="SMART" id="SM00875">
    <property type="entry name" value="BACK"/>
    <property type="match status" value="1"/>
</dbReference>
<dbReference type="RefSeq" id="XP_022672861.1">
    <property type="nucleotide sequence ID" value="XM_022817126.1"/>
</dbReference>
<keyword evidence="4" id="KW-1185">Reference proteome</keyword>
<dbReference type="RefSeq" id="XP_022672854.1">
    <property type="nucleotide sequence ID" value="XM_022817119.1"/>
</dbReference>
<dbReference type="Gene3D" id="2.60.120.260">
    <property type="entry name" value="Galactose-binding domain-like"/>
    <property type="match status" value="2"/>
</dbReference>
<dbReference type="CDD" id="cd18287">
    <property type="entry name" value="BTB_POZ_BTBD9"/>
    <property type="match status" value="1"/>
</dbReference>
<evidence type="ECO:0000313" key="4">
    <source>
        <dbReference type="Proteomes" id="UP000594260"/>
    </source>
</evidence>
<dbReference type="InterPro" id="IPR034091">
    <property type="entry name" value="BTBD9_BACK-like_dom"/>
</dbReference>
<dbReference type="SUPFAM" id="SSF49785">
    <property type="entry name" value="Galactose-binding domain-like"/>
    <property type="match status" value="2"/>
</dbReference>
<evidence type="ECO:0000313" key="3">
    <source>
        <dbReference type="EnsemblMetazoa" id="XP_022672854"/>
    </source>
</evidence>
<dbReference type="Proteomes" id="UP000594260">
    <property type="component" value="Unplaced"/>
</dbReference>
<dbReference type="Pfam" id="PF07707">
    <property type="entry name" value="BACK"/>
    <property type="match status" value="1"/>
</dbReference>
<dbReference type="SUPFAM" id="SSF54695">
    <property type="entry name" value="POZ domain"/>
    <property type="match status" value="1"/>
</dbReference>
<evidence type="ECO:0000256" key="1">
    <source>
        <dbReference type="ARBA" id="ARBA00020216"/>
    </source>
</evidence>
<sequence length="599" mass="68410">MSDQSDSLRHSEVDHASHLSEWIGSLLSSANYSDITLVVEGERLQAHRLVLASCCEYFRALLYGGMRESTQKEVELPDAPLKAFKLLLRYIYTGRLSLSGLKEDMLLDMLELAHQYGFEALQGAICRYLQEILSVRNVCAVYDKAQLYSLDQLSKTCCRFIDRHAALILNSDAFLQLSAGALNEMLLRDSFYAKEIDIFEAVHRWYVDKEELVSEGTMTEILEKVRLPLMDTGDILGLVRNSKLFSADCLLDAIKTKKECLDVDLNYRGQLIIDENIAVPQHGAQVVTGEQPQELLQPRSERSYDGDRGFTRHNIEDENGITIDLGGMFIINHIVLLLWDKDSRSYSYYIEVSLNRADWCRIIDHSTYLCRSTQKLYFDPRVVRYIRVVGTHNAVNNVFHLVSLEAMYSSNPFKLSQGISVPEENVASVERKACVVEGVSRSRDTLINGNFTDYDWDSGYTCHQLGSGYIVVQLPQPYMIDSMRLLLWDCDTRSYSYYVETSVDKKEWTRVADRTGQLCRSWQILTFEPLPVVFIKIIGTHNTANEVFHCVHFECPAQVRSLEERSNSPPLDMLPFVPPADNVAQVPLNRPLDCRRDDL</sequence>
<accession>A0A7M7KW05</accession>
<dbReference type="RefSeq" id="XP_022672860.1">
    <property type="nucleotide sequence ID" value="XM_022817125.1"/>
</dbReference>
<dbReference type="GO" id="GO:0048512">
    <property type="term" value="P:circadian behavior"/>
    <property type="evidence" value="ECO:0007669"/>
    <property type="project" value="TreeGrafter"/>
</dbReference>
<reference evidence="3" key="1">
    <citation type="submission" date="2021-01" db="UniProtKB">
        <authorList>
            <consortium name="EnsemblMetazoa"/>
        </authorList>
    </citation>
    <scope>IDENTIFICATION</scope>
</reference>
<dbReference type="SMART" id="SM00225">
    <property type="entry name" value="BTB"/>
    <property type="match status" value="1"/>
</dbReference>
<evidence type="ECO:0000259" key="2">
    <source>
        <dbReference type="PROSITE" id="PS50097"/>
    </source>
</evidence>
<dbReference type="EnsemblMetazoa" id="XM_022817125">
    <property type="protein sequence ID" value="XP_022672860"/>
    <property type="gene ID" value="LOC111255304"/>
</dbReference>
<dbReference type="InterPro" id="IPR052407">
    <property type="entry name" value="BTB_POZ_domain_cont_9"/>
</dbReference>
<dbReference type="EnsemblMetazoa" id="XM_022817122">
    <property type="protein sequence ID" value="XP_022672857"/>
    <property type="gene ID" value="LOC111255304"/>
</dbReference>
<dbReference type="EnsemblMetazoa" id="XM_022817123">
    <property type="protein sequence ID" value="XP_022672858"/>
    <property type="gene ID" value="LOC111255304"/>
</dbReference>
<dbReference type="FunFam" id="3.30.710.10:FF:000042">
    <property type="entry name" value="BTB/POZ domain-containing protein 9"/>
    <property type="match status" value="1"/>
</dbReference>
<dbReference type="Pfam" id="PF00754">
    <property type="entry name" value="F5_F8_type_C"/>
    <property type="match status" value="1"/>
</dbReference>
<dbReference type="RefSeq" id="XP_022672859.1">
    <property type="nucleotide sequence ID" value="XM_022817124.1"/>
</dbReference>
<dbReference type="FunCoup" id="A0A7M7KW05">
    <property type="interactions" value="1117"/>
</dbReference>
<dbReference type="RefSeq" id="XP_022672857.1">
    <property type="nucleotide sequence ID" value="XM_022817122.1"/>
</dbReference>
<dbReference type="PROSITE" id="PS50097">
    <property type="entry name" value="BTB"/>
    <property type="match status" value="1"/>
</dbReference>
<dbReference type="GeneID" id="111255304"/>
<dbReference type="InterPro" id="IPR011333">
    <property type="entry name" value="SKP1/BTB/POZ_sf"/>
</dbReference>
<proteinExistence type="predicted"/>